<comment type="caution">
    <text evidence="1">The sequence shown here is derived from an EMBL/GenBank/DDBJ whole genome shotgun (WGS) entry which is preliminary data.</text>
</comment>
<dbReference type="SUPFAM" id="SSF52540">
    <property type="entry name" value="P-loop containing nucleoside triphosphate hydrolases"/>
    <property type="match status" value="1"/>
</dbReference>
<evidence type="ECO:0000313" key="1">
    <source>
        <dbReference type="EMBL" id="MFC0531353.1"/>
    </source>
</evidence>
<name>A0ABV6M9I2_9ACTN</name>
<dbReference type="Proteomes" id="UP001589867">
    <property type="component" value="Unassembled WGS sequence"/>
</dbReference>
<reference evidence="1 2" key="1">
    <citation type="submission" date="2024-09" db="EMBL/GenBank/DDBJ databases">
        <authorList>
            <person name="Sun Q."/>
            <person name="Mori K."/>
        </authorList>
    </citation>
    <scope>NUCLEOTIDE SEQUENCE [LARGE SCALE GENOMIC DNA]</scope>
    <source>
        <strain evidence="1 2">TBRC 3947</strain>
    </source>
</reference>
<protein>
    <submittedName>
        <fullName evidence="1">Uncharacterized protein</fullName>
    </submittedName>
</protein>
<dbReference type="RefSeq" id="WP_377255634.1">
    <property type="nucleotide sequence ID" value="NZ_JBHLUH010000059.1"/>
</dbReference>
<keyword evidence="2" id="KW-1185">Reference proteome</keyword>
<evidence type="ECO:0000313" key="2">
    <source>
        <dbReference type="Proteomes" id="UP001589867"/>
    </source>
</evidence>
<sequence>MLIAVGSVKGSPGVTSLALGLAVLWPQPGAVLIEADPAGGDLWARWGHHPDPGLTHFAAAARRDFDAPIISVFRQRLRIGADVVLAPPADAATAPVALLAARGLPALRQAADNAVVVMDVGRLDPASPALGLAAAADHVLLLVSTRLDAYAHVAARLPALAARLPGRLWLVRTAAESTRASGLGGLDHPVIGTLPRSRWGAGVLSGQLSVANWRRLRLGRAIARIAARLAAQPSAARQATSPAQQPDRPR</sequence>
<proteinExistence type="predicted"/>
<gene>
    <name evidence="1" type="ORF">ACFFIA_27285</name>
</gene>
<accession>A0ABV6M9I2</accession>
<dbReference type="EMBL" id="JBHLUH010000059">
    <property type="protein sequence ID" value="MFC0531353.1"/>
    <property type="molecule type" value="Genomic_DNA"/>
</dbReference>
<dbReference type="Gene3D" id="3.40.50.300">
    <property type="entry name" value="P-loop containing nucleotide triphosphate hydrolases"/>
    <property type="match status" value="1"/>
</dbReference>
<dbReference type="InterPro" id="IPR027417">
    <property type="entry name" value="P-loop_NTPase"/>
</dbReference>
<organism evidence="1 2">
    <name type="scientific">Phytohabitans kaempferiae</name>
    <dbReference type="NCBI Taxonomy" id="1620943"/>
    <lineage>
        <taxon>Bacteria</taxon>
        <taxon>Bacillati</taxon>
        <taxon>Actinomycetota</taxon>
        <taxon>Actinomycetes</taxon>
        <taxon>Micromonosporales</taxon>
        <taxon>Micromonosporaceae</taxon>
    </lineage>
</organism>